<dbReference type="EMBL" id="DUZY01000001">
    <property type="protein sequence ID" value="DAD22762.1"/>
    <property type="molecule type" value="Genomic_DNA"/>
</dbReference>
<proteinExistence type="predicted"/>
<accession>A0A822XRX6</accession>
<reference evidence="1 2" key="1">
    <citation type="journal article" date="2020" name="Mol. Biol. Evol.">
        <title>Distinct Expression and Methylation Patterns for Genes with Different Fates following a Single Whole-Genome Duplication in Flowering Plants.</title>
        <authorList>
            <person name="Shi T."/>
            <person name="Rahmani R.S."/>
            <person name="Gugger P.F."/>
            <person name="Wang M."/>
            <person name="Li H."/>
            <person name="Zhang Y."/>
            <person name="Li Z."/>
            <person name="Wang Q."/>
            <person name="Van de Peer Y."/>
            <person name="Marchal K."/>
            <person name="Chen J."/>
        </authorList>
    </citation>
    <scope>NUCLEOTIDE SEQUENCE [LARGE SCALE GENOMIC DNA]</scope>
    <source>
        <tissue evidence="1">Leaf</tissue>
    </source>
</reference>
<evidence type="ECO:0000313" key="2">
    <source>
        <dbReference type="Proteomes" id="UP000607653"/>
    </source>
</evidence>
<sequence length="125" mass="14296">MGLGTLPFIGISKNGYLPIKVDGYLRSIWDTRNVLYNRKSLDPGEVCSSADLYYPLDTTKALELQNPTLPQEPQPRWFYNPILYIIIDGSWHTLVHIPPLLDYCLHLTLSMLSLRKDALFDQLSS</sequence>
<keyword evidence="2" id="KW-1185">Reference proteome</keyword>
<dbReference type="AlphaFoldDB" id="A0A822XRX6"/>
<comment type="caution">
    <text evidence="1">The sequence shown here is derived from an EMBL/GenBank/DDBJ whole genome shotgun (WGS) entry which is preliminary data.</text>
</comment>
<name>A0A822XRX6_NELNU</name>
<organism evidence="1 2">
    <name type="scientific">Nelumbo nucifera</name>
    <name type="common">Sacred lotus</name>
    <dbReference type="NCBI Taxonomy" id="4432"/>
    <lineage>
        <taxon>Eukaryota</taxon>
        <taxon>Viridiplantae</taxon>
        <taxon>Streptophyta</taxon>
        <taxon>Embryophyta</taxon>
        <taxon>Tracheophyta</taxon>
        <taxon>Spermatophyta</taxon>
        <taxon>Magnoliopsida</taxon>
        <taxon>Proteales</taxon>
        <taxon>Nelumbonaceae</taxon>
        <taxon>Nelumbo</taxon>
    </lineage>
</organism>
<dbReference type="Proteomes" id="UP000607653">
    <property type="component" value="Unassembled WGS sequence"/>
</dbReference>
<protein>
    <submittedName>
        <fullName evidence="1">Uncharacterized protein</fullName>
    </submittedName>
</protein>
<gene>
    <name evidence="1" type="ORF">HUJ06_024225</name>
</gene>
<evidence type="ECO:0000313" key="1">
    <source>
        <dbReference type="EMBL" id="DAD22762.1"/>
    </source>
</evidence>